<dbReference type="InterPro" id="IPR006966">
    <property type="entry name" value="Peroxin-3"/>
</dbReference>
<name>A0A7G2EQ34_ARATH</name>
<dbReference type="Gene3D" id="1.20.1280.50">
    <property type="match status" value="1"/>
</dbReference>
<gene>
    <name evidence="3" type="ORF">AT9943_LOCUS11360</name>
</gene>
<dbReference type="SUPFAM" id="SSF52047">
    <property type="entry name" value="RNI-like"/>
    <property type="match status" value="1"/>
</dbReference>
<organism evidence="3 4">
    <name type="scientific">Arabidopsis thaliana</name>
    <name type="common">Mouse-ear cress</name>
    <dbReference type="NCBI Taxonomy" id="3702"/>
    <lineage>
        <taxon>Eukaryota</taxon>
        <taxon>Viridiplantae</taxon>
        <taxon>Streptophyta</taxon>
        <taxon>Embryophyta</taxon>
        <taxon>Tracheophyta</taxon>
        <taxon>Spermatophyta</taxon>
        <taxon>Magnoliopsida</taxon>
        <taxon>eudicotyledons</taxon>
        <taxon>Gunneridae</taxon>
        <taxon>Pentapetalae</taxon>
        <taxon>rosids</taxon>
        <taxon>malvids</taxon>
        <taxon>Brassicales</taxon>
        <taxon>Brassicaceae</taxon>
        <taxon>Camelineae</taxon>
        <taxon>Arabidopsis</taxon>
    </lineage>
</organism>
<dbReference type="SUPFAM" id="SSF81383">
    <property type="entry name" value="F-box domain"/>
    <property type="match status" value="1"/>
</dbReference>
<evidence type="ECO:0000259" key="2">
    <source>
        <dbReference type="PROSITE" id="PS50181"/>
    </source>
</evidence>
<evidence type="ECO:0000313" key="3">
    <source>
        <dbReference type="EMBL" id="CAD5323409.1"/>
    </source>
</evidence>
<keyword evidence="1" id="KW-0175">Coiled coil</keyword>
<proteinExistence type="predicted"/>
<feature type="coiled-coil region" evidence="1">
    <location>
        <begin position="506"/>
        <end position="533"/>
    </location>
</feature>
<dbReference type="AlphaFoldDB" id="A0A7G2EQ34"/>
<reference evidence="3 4" key="1">
    <citation type="submission" date="2020-09" db="EMBL/GenBank/DDBJ databases">
        <authorList>
            <person name="Ashkenazy H."/>
        </authorList>
    </citation>
    <scope>NUCLEOTIDE SEQUENCE [LARGE SCALE GENOMIC DNA]</scope>
    <source>
        <strain evidence="4">cv. Cdm-0</strain>
    </source>
</reference>
<dbReference type="InterPro" id="IPR053781">
    <property type="entry name" value="F-box_AtFBL13-like"/>
</dbReference>
<sequence>MADDSATPGVRVPSHRYGRHYHRRKIKEAVDSISSLPDVILQHILSFIPTKLAITTSLLSKRWRHVWCDTPSLSFNDYRLEAPFIDETLTRYTASKMMRFHLHTSLINNVPHLESWIKFAMSRNVDHLSLDLWNQVANKFKFPDFFHINSSLKQLTVVLDFSDTMIAICSSVSWTSLKKLYLSSCLLSDESMANILSGCPILESLTLDHCGGLRVLDLSKSLRLRTLEINCNIWVPELTAMQIVVPHTHCLRLRNSKLPCSLVDVSSLKEAKLNICIDSFSKTIKADFLQVTLLKMLEKLHNVEKLTLGGNFLQILSVAELRGVPFPMFKVKDLTLETVIFQYVIPGIERVLQNSPDLKKLTLLTKDFYHKPGEYLGDHMDLQGFNLDQCWKSKYGVFWNKSCLDVESEHVVSFVELMLKNTKALDKMVVLLEDHYVRFKEMVPRLSHNYNISIALYTFKPQTNGSNPIVASKVMDLVRGLWRKHRRKILVTTTCLGSGYLLYKLYNAHTRKLADLERELANERENDEILKTQMKAHFDNIQMIADTTTLPHAIHHLSSRVVEEIDVSSIMDKLSKGKGILIPSEKLQLWNELKILSFTRMVLSLWSVTMLSLYIRVQVNILGRHLYIDTARGLGSSHLLDELDLIERDDEQKFLTSADFLATSGMPSLISNMQNAVKEVLKGKQLKDVLTTSALRETVMRILDVFMSTGSPHHWVDYLMMSQDATTDVSSSDATVTKFHLLITETREVLTSNDFSNVAEISLKCCAVALVEEMETQTGLATGMQLAKLLPQIEKTMPEISAEPEKNRFLQLIRDLPEVKLFFTLLYANMPQ</sequence>
<dbReference type="Pfam" id="PF24758">
    <property type="entry name" value="LRR_At5g56370"/>
    <property type="match status" value="1"/>
</dbReference>
<evidence type="ECO:0000313" key="4">
    <source>
        <dbReference type="Proteomes" id="UP000516314"/>
    </source>
</evidence>
<dbReference type="Gene3D" id="3.80.10.10">
    <property type="entry name" value="Ribonuclease Inhibitor"/>
    <property type="match status" value="1"/>
</dbReference>
<dbReference type="GO" id="GO:0005778">
    <property type="term" value="C:peroxisomal membrane"/>
    <property type="evidence" value="ECO:0007669"/>
    <property type="project" value="InterPro"/>
</dbReference>
<dbReference type="Pfam" id="PF04882">
    <property type="entry name" value="Peroxin-3"/>
    <property type="match status" value="1"/>
</dbReference>
<dbReference type="GO" id="GO:0007031">
    <property type="term" value="P:peroxisome organization"/>
    <property type="evidence" value="ECO:0007669"/>
    <property type="project" value="InterPro"/>
</dbReference>
<dbReference type="InterPro" id="IPR036047">
    <property type="entry name" value="F-box-like_dom_sf"/>
</dbReference>
<dbReference type="InterPro" id="IPR032675">
    <property type="entry name" value="LRR_dom_sf"/>
</dbReference>
<accession>A0A7G2EQ34</accession>
<dbReference type="SMART" id="SM00256">
    <property type="entry name" value="FBOX"/>
    <property type="match status" value="1"/>
</dbReference>
<dbReference type="Proteomes" id="UP000516314">
    <property type="component" value="Chromosome 3"/>
</dbReference>
<dbReference type="InterPro" id="IPR001810">
    <property type="entry name" value="F-box_dom"/>
</dbReference>
<dbReference type="Pfam" id="PF00646">
    <property type="entry name" value="F-box"/>
    <property type="match status" value="1"/>
</dbReference>
<evidence type="ECO:0000256" key="1">
    <source>
        <dbReference type="SAM" id="Coils"/>
    </source>
</evidence>
<dbReference type="InterPro" id="IPR055411">
    <property type="entry name" value="LRR_FXL15/At3g58940/PEG3-like"/>
</dbReference>
<dbReference type="CDD" id="cd22160">
    <property type="entry name" value="F-box_AtFBL13-like"/>
    <property type="match status" value="1"/>
</dbReference>
<dbReference type="EMBL" id="LR881468">
    <property type="protein sequence ID" value="CAD5323409.1"/>
    <property type="molecule type" value="Genomic_DNA"/>
</dbReference>
<dbReference type="PROSITE" id="PS50181">
    <property type="entry name" value="FBOX"/>
    <property type="match status" value="1"/>
</dbReference>
<feature type="domain" description="F-box" evidence="2">
    <location>
        <begin position="30"/>
        <end position="78"/>
    </location>
</feature>
<protein>
    <submittedName>
        <fullName evidence="3">(thale cress) hypothetical protein</fullName>
    </submittedName>
</protein>
<dbReference type="PANTHER" id="PTHR28080:SF2">
    <property type="entry name" value="PEROXISOME BIOGENESIS PROTEIN 3-1"/>
    <property type="match status" value="1"/>
</dbReference>
<dbReference type="PANTHER" id="PTHR28080">
    <property type="entry name" value="PEROXISOMAL BIOGENESIS FACTOR 3"/>
    <property type="match status" value="1"/>
</dbReference>